<organism evidence="6 7">
    <name type="scientific">Sordaria brevicollis</name>
    <dbReference type="NCBI Taxonomy" id="83679"/>
    <lineage>
        <taxon>Eukaryota</taxon>
        <taxon>Fungi</taxon>
        <taxon>Dikarya</taxon>
        <taxon>Ascomycota</taxon>
        <taxon>Pezizomycotina</taxon>
        <taxon>Sordariomycetes</taxon>
        <taxon>Sordariomycetidae</taxon>
        <taxon>Sordariales</taxon>
        <taxon>Sordariaceae</taxon>
        <taxon>Sordaria</taxon>
    </lineage>
</organism>
<evidence type="ECO:0000313" key="7">
    <source>
        <dbReference type="Proteomes" id="UP001281003"/>
    </source>
</evidence>
<feature type="compositionally biased region" description="Polar residues" evidence="3">
    <location>
        <begin position="736"/>
        <end position="754"/>
    </location>
</feature>
<evidence type="ECO:0000256" key="2">
    <source>
        <dbReference type="ARBA" id="ARBA00022737"/>
    </source>
</evidence>
<dbReference type="PANTHER" id="PTHR46228">
    <property type="entry name" value="KELCH DOMAIN-CONTAINING PROTEIN"/>
    <property type="match status" value="1"/>
</dbReference>
<gene>
    <name evidence="6" type="ORF">B0T20DRAFT_217652</name>
</gene>
<dbReference type="SUPFAM" id="SSF50965">
    <property type="entry name" value="Galactose oxidase, central domain"/>
    <property type="match status" value="1"/>
</dbReference>
<feature type="compositionally biased region" description="Polar residues" evidence="3">
    <location>
        <begin position="503"/>
        <end position="513"/>
    </location>
</feature>
<feature type="region of interest" description="Disordered" evidence="3">
    <location>
        <begin position="666"/>
        <end position="754"/>
    </location>
</feature>
<reference evidence="6" key="2">
    <citation type="submission" date="2023-07" db="EMBL/GenBank/DDBJ databases">
        <authorList>
            <consortium name="Lawrence Berkeley National Laboratory"/>
            <person name="Haridas S."/>
            <person name="Hensen N."/>
            <person name="Bonometti L."/>
            <person name="Westerberg I."/>
            <person name="Brannstrom I.O."/>
            <person name="Guillou S."/>
            <person name="Cros-Aarteil S."/>
            <person name="Calhoun S."/>
            <person name="Kuo A."/>
            <person name="Mondo S."/>
            <person name="Pangilinan J."/>
            <person name="Riley R."/>
            <person name="LaButti K."/>
            <person name="Andreopoulos B."/>
            <person name="Lipzen A."/>
            <person name="Chen C."/>
            <person name="Yanf M."/>
            <person name="Daum C."/>
            <person name="Ng V."/>
            <person name="Clum A."/>
            <person name="Steindorff A."/>
            <person name="Ohm R."/>
            <person name="Martin F."/>
            <person name="Silar P."/>
            <person name="Natvig D."/>
            <person name="Lalanne C."/>
            <person name="Gautier V."/>
            <person name="Ament-velasquez S.L."/>
            <person name="Kruys A."/>
            <person name="Hutchinson M.I."/>
            <person name="Powell A.J."/>
            <person name="Barry K."/>
            <person name="Miller A.N."/>
            <person name="Grigoriev I.V."/>
            <person name="Debuchy R."/>
            <person name="Gladieux P."/>
            <person name="Thoren M.H."/>
            <person name="Johannesson H."/>
        </authorList>
    </citation>
    <scope>NUCLEOTIDE SEQUENCE</scope>
    <source>
        <strain evidence="6">FGSC 1904</strain>
    </source>
</reference>
<reference evidence="6" key="1">
    <citation type="journal article" date="2023" name="Mol. Phylogenet. Evol.">
        <title>Genome-scale phylogeny and comparative genomics of the fungal order Sordariales.</title>
        <authorList>
            <person name="Hensen N."/>
            <person name="Bonometti L."/>
            <person name="Westerberg I."/>
            <person name="Brannstrom I.O."/>
            <person name="Guillou S."/>
            <person name="Cros-Aarteil S."/>
            <person name="Calhoun S."/>
            <person name="Haridas S."/>
            <person name="Kuo A."/>
            <person name="Mondo S."/>
            <person name="Pangilinan J."/>
            <person name="Riley R."/>
            <person name="LaButti K."/>
            <person name="Andreopoulos B."/>
            <person name="Lipzen A."/>
            <person name="Chen C."/>
            <person name="Yan M."/>
            <person name="Daum C."/>
            <person name="Ng V."/>
            <person name="Clum A."/>
            <person name="Steindorff A."/>
            <person name="Ohm R.A."/>
            <person name="Martin F."/>
            <person name="Silar P."/>
            <person name="Natvig D.O."/>
            <person name="Lalanne C."/>
            <person name="Gautier V."/>
            <person name="Ament-Velasquez S.L."/>
            <person name="Kruys A."/>
            <person name="Hutchinson M.I."/>
            <person name="Powell A.J."/>
            <person name="Barry K."/>
            <person name="Miller A.N."/>
            <person name="Grigoriev I.V."/>
            <person name="Debuchy R."/>
            <person name="Gladieux P."/>
            <person name="Hiltunen Thoren M."/>
            <person name="Johannesson H."/>
        </authorList>
    </citation>
    <scope>NUCLEOTIDE SEQUENCE</scope>
    <source>
        <strain evidence="6">FGSC 1904</strain>
    </source>
</reference>
<feature type="chain" id="PRO_5042199221" evidence="5">
    <location>
        <begin position="21"/>
        <end position="911"/>
    </location>
</feature>
<feature type="compositionally biased region" description="Polar residues" evidence="3">
    <location>
        <begin position="591"/>
        <end position="616"/>
    </location>
</feature>
<name>A0AAE0PEX5_SORBR</name>
<evidence type="ECO:0000313" key="6">
    <source>
        <dbReference type="EMBL" id="KAK3398761.1"/>
    </source>
</evidence>
<keyword evidence="2" id="KW-0677">Repeat</keyword>
<feature type="compositionally biased region" description="Polar residues" evidence="3">
    <location>
        <begin position="666"/>
        <end position="704"/>
    </location>
</feature>
<feature type="region of interest" description="Disordered" evidence="3">
    <location>
        <begin position="782"/>
        <end position="911"/>
    </location>
</feature>
<dbReference type="EMBL" id="JAUTDP010000006">
    <property type="protein sequence ID" value="KAK3398761.1"/>
    <property type="molecule type" value="Genomic_DNA"/>
</dbReference>
<keyword evidence="1" id="KW-0880">Kelch repeat</keyword>
<dbReference type="InterPro" id="IPR015915">
    <property type="entry name" value="Kelch-typ_b-propeller"/>
</dbReference>
<feature type="compositionally biased region" description="Polar residues" evidence="3">
    <location>
        <begin position="782"/>
        <end position="807"/>
    </location>
</feature>
<feature type="signal peptide" evidence="5">
    <location>
        <begin position="1"/>
        <end position="20"/>
    </location>
</feature>
<evidence type="ECO:0000256" key="4">
    <source>
        <dbReference type="SAM" id="Phobius"/>
    </source>
</evidence>
<keyword evidence="4" id="KW-0812">Transmembrane</keyword>
<feature type="region of interest" description="Disordered" evidence="3">
    <location>
        <begin position="587"/>
        <end position="617"/>
    </location>
</feature>
<dbReference type="InterPro" id="IPR011043">
    <property type="entry name" value="Gal_Oxase/kelch_b-propeller"/>
</dbReference>
<comment type="caution">
    <text evidence="6">The sequence shown here is derived from an EMBL/GenBank/DDBJ whole genome shotgun (WGS) entry which is preliminary data.</text>
</comment>
<dbReference type="Gene3D" id="2.120.10.80">
    <property type="entry name" value="Kelch-type beta propeller"/>
    <property type="match status" value="1"/>
</dbReference>
<evidence type="ECO:0000256" key="1">
    <source>
        <dbReference type="ARBA" id="ARBA00022441"/>
    </source>
</evidence>
<keyword evidence="4" id="KW-1133">Transmembrane helix</keyword>
<feature type="region of interest" description="Disordered" evidence="3">
    <location>
        <begin position="501"/>
        <end position="523"/>
    </location>
</feature>
<keyword evidence="5" id="KW-0732">Signal</keyword>
<dbReference type="AlphaFoldDB" id="A0AAE0PEX5"/>
<dbReference type="PANTHER" id="PTHR46228:SF2">
    <property type="entry name" value="KELCH REPEAT PROTEIN (AFU_ORTHOLOGUE AFUA_4G14350)"/>
    <property type="match status" value="1"/>
</dbReference>
<keyword evidence="4" id="KW-0472">Membrane</keyword>
<protein>
    <submittedName>
        <fullName evidence="6">Uncharacterized protein</fullName>
    </submittedName>
</protein>
<keyword evidence="7" id="KW-1185">Reference proteome</keyword>
<feature type="transmembrane region" description="Helical" evidence="4">
    <location>
        <begin position="528"/>
        <end position="552"/>
    </location>
</feature>
<accession>A0AAE0PEX5</accession>
<dbReference type="Proteomes" id="UP001281003">
    <property type="component" value="Unassembled WGS sequence"/>
</dbReference>
<evidence type="ECO:0000256" key="3">
    <source>
        <dbReference type="SAM" id="MobiDB-lite"/>
    </source>
</evidence>
<proteinExistence type="predicted"/>
<evidence type="ECO:0000256" key="5">
    <source>
        <dbReference type="SAM" id="SignalP"/>
    </source>
</evidence>
<sequence length="911" mass="97095">MGLNFLAVLAIVPYFFSVQAQSFWEEGQVNTTLCYWQQPRAAIIRDTIYIDGGRTWWIPGMADGSLKGLVPDDNLYGRIFTLNLSTPFETNENVTAKFKIMNKAPAGSLANNNDPNYIDGALLANDAQWFAYGGLLRKTAAFNTGPDKDVVSGYRQYQYGPEKPGFGPGLFKASLETDNTNVTRYIAFGGAASAPSENLAWYFSGVQAPSKGPVFTASSNLTTSPTRIVDSLITLDMKDQLNAKWKNSTLPSDISGRANPELVWVPVGAKGILLVLGGVIFPDFTSTVKSGVSDNETESKATSPRFMTTIDVYDVANDRWYSQPTTGDNPGQLTRGCAVVAPAGDQSSFNIYYYGGYKGLKTTDPFNDDVWVLSVPSFTWTKITSSTSNGRAGHKCFMPYPDQMLVIGGYTTTPEVGTPTCINELVRVFNLTSGTWLSAYDPAKYSAYGVPEAVQKRIGGSAIGGATANAPSEGWASADLGKVFEIKYPTKIATWYPYAPEAATNNTNPTSPGNDDGEEKKSGGVPSWLPPVLGVVLGLMLLTIIAVLVLLWRRRRLLRAGTSVAETEDTNGYRIMSWMRGQQHATEKAPTVTTSDEISTIPQSPSPMQDMESTGSPMPPPSIAEAMDTQITPPPAPVELMDTSPRAELHDTGLSHIDVLNRHSSVGRANTAGNGSLNNPSYYTGGTHQLDHASNYTRSSTGVASSLPPHMQGLDGAPSNFRPDSELMGSVPPGTPSTNRDMPSPLVSPTTTATTRGFALSDVSNVSERDKAHLRQISDATVSSITSGQTHNNAGQYTPNLASSHRFSNGPAPTSVPEEHDVGQQAPDHIPIPQSATSAMGGTLPLGSPQPVSPPTAGLAEGSDDYMSVRPQPPPTAGLGPGAGATSSPRRSLFTESKEDMNGTGPGSEGR</sequence>